<feature type="region of interest" description="Disordered" evidence="1">
    <location>
        <begin position="61"/>
        <end position="99"/>
    </location>
</feature>
<feature type="compositionally biased region" description="Low complexity" evidence="1">
    <location>
        <begin position="70"/>
        <end position="85"/>
    </location>
</feature>
<feature type="region of interest" description="Disordered" evidence="1">
    <location>
        <begin position="578"/>
        <end position="654"/>
    </location>
</feature>
<evidence type="ECO:0000313" key="2">
    <source>
        <dbReference type="EMBL" id="CAB9496231.1"/>
    </source>
</evidence>
<feature type="compositionally biased region" description="Low complexity" evidence="1">
    <location>
        <begin position="513"/>
        <end position="534"/>
    </location>
</feature>
<feature type="region of interest" description="Disordered" evidence="1">
    <location>
        <begin position="330"/>
        <end position="387"/>
    </location>
</feature>
<feature type="compositionally biased region" description="Low complexity" evidence="1">
    <location>
        <begin position="165"/>
        <end position="196"/>
    </location>
</feature>
<dbReference type="EMBL" id="CAICTM010000003">
    <property type="protein sequence ID" value="CAB9496231.1"/>
    <property type="molecule type" value="Genomic_DNA"/>
</dbReference>
<feature type="compositionally biased region" description="Low complexity" evidence="1">
    <location>
        <begin position="594"/>
        <end position="606"/>
    </location>
</feature>
<dbReference type="AlphaFoldDB" id="A0A9N8D8Q0"/>
<feature type="region of interest" description="Disordered" evidence="1">
    <location>
        <begin position="129"/>
        <end position="148"/>
    </location>
</feature>
<gene>
    <name evidence="2" type="ORF">SEMRO_3_G002060.1</name>
</gene>
<feature type="compositionally biased region" description="Polar residues" evidence="1">
    <location>
        <begin position="485"/>
        <end position="496"/>
    </location>
</feature>
<evidence type="ECO:0000256" key="1">
    <source>
        <dbReference type="SAM" id="MobiDB-lite"/>
    </source>
</evidence>
<comment type="caution">
    <text evidence="2">The sequence shown here is derived from an EMBL/GenBank/DDBJ whole genome shotgun (WGS) entry which is preliminary data.</text>
</comment>
<organism evidence="2 3">
    <name type="scientific">Seminavis robusta</name>
    <dbReference type="NCBI Taxonomy" id="568900"/>
    <lineage>
        <taxon>Eukaryota</taxon>
        <taxon>Sar</taxon>
        <taxon>Stramenopiles</taxon>
        <taxon>Ochrophyta</taxon>
        <taxon>Bacillariophyta</taxon>
        <taxon>Bacillariophyceae</taxon>
        <taxon>Bacillariophycidae</taxon>
        <taxon>Naviculales</taxon>
        <taxon>Naviculaceae</taxon>
        <taxon>Seminavis</taxon>
    </lineage>
</organism>
<feature type="region of interest" description="Disordered" evidence="1">
    <location>
        <begin position="277"/>
        <end position="305"/>
    </location>
</feature>
<name>A0A9N8D8Q0_9STRA</name>
<evidence type="ECO:0000313" key="3">
    <source>
        <dbReference type="Proteomes" id="UP001153069"/>
    </source>
</evidence>
<feature type="compositionally biased region" description="Polar residues" evidence="1">
    <location>
        <begin position="280"/>
        <end position="305"/>
    </location>
</feature>
<feature type="compositionally biased region" description="Polar residues" evidence="1">
    <location>
        <begin position="197"/>
        <end position="210"/>
    </location>
</feature>
<protein>
    <submittedName>
        <fullName evidence="2">Uncharacterized protein</fullName>
    </submittedName>
</protein>
<keyword evidence="3" id="KW-1185">Reference proteome</keyword>
<sequence>MTEATSSGSGSSTTTTGKKKPSLLVDYSKSSCKELGVVRSASAHGMSLSGMARVHAGHLRASTGSIPVPSVRSSTRTGTSSSSRRFLLGRNKSESHLKGTRKERLIKILDQATSTAQVQLPLHVPASEPVQVDATAQEGTTSSTSREEITFCVKRTSDPIMTHLGDSSAGGSTGRSSSNSNSNSNSNDLNASSDTLQASEGSQDTQGSDSTRIHIRRRHLHVQEDTTGIHTSTAMTPMMSCSATITMPKRSYHSLLDTSVHSTFLPSKNNPTRIFRSRSSRVANRSHSISRNAVQNIKGTQDTQDDLITSSNNLNVSSLANCYSYSYSYRQPNKNENTEEPVPRTPHSKEDEEEDDGDSFCNDSSCERSAHPHAHSHAHGHNNNNNVTQQVKPAKDLVDQLHNDDIPLEITTSPKTNKRETRRSAMTRQKSQPLLLPRQRSFKDLKASKHKAKTRPVLAKQGSFTTRQAEFAALEAIMGKTRLPNNTSTCTTASTGRRTKLRRSQSLEGSGFTPSSPSTTSKSTMDTTKSTMDTSKFERRPIGLVSPAAAVARNGFLRNSGGAASSSAQRRRMMMLANSGKKTKRAQSMRHLNSKPSSSANSSSNSNRDELATTRHNSSSTEHNPRRASSMDKRGHMLRQGSFVAGSRMRTLRA</sequence>
<feature type="region of interest" description="Disordered" evidence="1">
    <location>
        <begin position="1"/>
        <end position="22"/>
    </location>
</feature>
<accession>A0A9N8D8Q0</accession>
<feature type="compositionally biased region" description="Basic residues" evidence="1">
    <location>
        <begin position="371"/>
        <end position="380"/>
    </location>
</feature>
<feature type="compositionally biased region" description="Low complexity" evidence="1">
    <location>
        <begin position="1"/>
        <end position="16"/>
    </location>
</feature>
<reference evidence="2" key="1">
    <citation type="submission" date="2020-06" db="EMBL/GenBank/DDBJ databases">
        <authorList>
            <consortium name="Plant Systems Biology data submission"/>
        </authorList>
    </citation>
    <scope>NUCLEOTIDE SEQUENCE</scope>
    <source>
        <strain evidence="2">D6</strain>
    </source>
</reference>
<feature type="compositionally biased region" description="Basic and acidic residues" evidence="1">
    <location>
        <begin position="623"/>
        <end position="635"/>
    </location>
</feature>
<dbReference type="Proteomes" id="UP001153069">
    <property type="component" value="Unassembled WGS sequence"/>
</dbReference>
<feature type="region of interest" description="Disordered" evidence="1">
    <location>
        <begin position="154"/>
        <end position="213"/>
    </location>
</feature>
<feature type="region of interest" description="Disordered" evidence="1">
    <location>
        <begin position="485"/>
        <end position="541"/>
    </location>
</feature>
<feature type="region of interest" description="Disordered" evidence="1">
    <location>
        <begin position="404"/>
        <end position="436"/>
    </location>
</feature>
<proteinExistence type="predicted"/>